<reference evidence="2 3" key="1">
    <citation type="journal article" date="2016" name="Nat. Commun.">
        <title>Extremotolerant tardigrade genome and improved radiotolerance of human cultured cells by tardigrade-unique protein.</title>
        <authorList>
            <person name="Hashimoto T."/>
            <person name="Horikawa D.D."/>
            <person name="Saito Y."/>
            <person name="Kuwahara H."/>
            <person name="Kozuka-Hata H."/>
            <person name="Shin-I T."/>
            <person name="Minakuchi Y."/>
            <person name="Ohishi K."/>
            <person name="Motoyama A."/>
            <person name="Aizu T."/>
            <person name="Enomoto A."/>
            <person name="Kondo K."/>
            <person name="Tanaka S."/>
            <person name="Hara Y."/>
            <person name="Koshikawa S."/>
            <person name="Sagara H."/>
            <person name="Miura T."/>
            <person name="Yokobori S."/>
            <person name="Miyagawa K."/>
            <person name="Suzuki Y."/>
            <person name="Kubo T."/>
            <person name="Oyama M."/>
            <person name="Kohara Y."/>
            <person name="Fujiyama A."/>
            <person name="Arakawa K."/>
            <person name="Katayama T."/>
            <person name="Toyoda A."/>
            <person name="Kunieda T."/>
        </authorList>
    </citation>
    <scope>NUCLEOTIDE SEQUENCE [LARGE SCALE GENOMIC DNA]</scope>
    <source>
        <strain evidence="2 3">YOKOZUNA-1</strain>
    </source>
</reference>
<feature type="region of interest" description="Disordered" evidence="1">
    <location>
        <begin position="152"/>
        <end position="173"/>
    </location>
</feature>
<protein>
    <submittedName>
        <fullName evidence="2">Uncharacterized protein</fullName>
    </submittedName>
</protein>
<feature type="region of interest" description="Disordered" evidence="1">
    <location>
        <begin position="24"/>
        <end position="48"/>
    </location>
</feature>
<organism evidence="2 3">
    <name type="scientific">Ramazzottius varieornatus</name>
    <name type="common">Water bear</name>
    <name type="synonym">Tardigrade</name>
    <dbReference type="NCBI Taxonomy" id="947166"/>
    <lineage>
        <taxon>Eukaryota</taxon>
        <taxon>Metazoa</taxon>
        <taxon>Ecdysozoa</taxon>
        <taxon>Tardigrada</taxon>
        <taxon>Eutardigrada</taxon>
        <taxon>Parachela</taxon>
        <taxon>Hypsibioidea</taxon>
        <taxon>Ramazzottiidae</taxon>
        <taxon>Ramazzottius</taxon>
    </lineage>
</organism>
<evidence type="ECO:0000313" key="2">
    <source>
        <dbReference type="EMBL" id="GAU99277.1"/>
    </source>
</evidence>
<feature type="compositionally biased region" description="Basic and acidic residues" evidence="1">
    <location>
        <begin position="164"/>
        <end position="173"/>
    </location>
</feature>
<keyword evidence="3" id="KW-1185">Reference proteome</keyword>
<accession>A0A1D1VHQ0</accession>
<sequence>MTVKTLMKEGYGLAKSTVSRVWKSVGSEASRKPPAKNEKNNSRKPVTRTPTKIRKIADLCSSDNPVPQRTMAAKAGVSQHTVNTIIHKDLAGFSYRGQTRFYSIPRKVKVNVDLSIRMVLQPMFDFDVPNLYGADAHKVILHMDSAFSYRQKDRRVAPKPRNRVHNEDRMVGE</sequence>
<comment type="caution">
    <text evidence="2">The sequence shown here is derived from an EMBL/GenBank/DDBJ whole genome shotgun (WGS) entry which is preliminary data.</text>
</comment>
<proteinExistence type="predicted"/>
<evidence type="ECO:0000313" key="3">
    <source>
        <dbReference type="Proteomes" id="UP000186922"/>
    </source>
</evidence>
<evidence type="ECO:0000256" key="1">
    <source>
        <dbReference type="SAM" id="MobiDB-lite"/>
    </source>
</evidence>
<feature type="compositionally biased region" description="Basic and acidic residues" evidence="1">
    <location>
        <begin position="29"/>
        <end position="41"/>
    </location>
</feature>
<dbReference type="EMBL" id="BDGG01000005">
    <property type="protein sequence ID" value="GAU99277.1"/>
    <property type="molecule type" value="Genomic_DNA"/>
</dbReference>
<dbReference type="OrthoDB" id="10017160at2759"/>
<dbReference type="Proteomes" id="UP000186922">
    <property type="component" value="Unassembled WGS sequence"/>
</dbReference>
<name>A0A1D1VHQ0_RAMVA</name>
<gene>
    <name evidence="2" type="primary">RvY_10303-1</name>
    <name evidence="2" type="synonym">RvY_10303.1</name>
    <name evidence="2" type="ORF">RvY_10303</name>
</gene>
<dbReference type="AlphaFoldDB" id="A0A1D1VHQ0"/>